<evidence type="ECO:0000313" key="2">
    <source>
        <dbReference type="RefSeq" id="XP_024871433.1"/>
    </source>
</evidence>
<dbReference type="RefSeq" id="XP_024871433.1">
    <property type="nucleotide sequence ID" value="XM_025015665.1"/>
</dbReference>
<keyword evidence="1" id="KW-1185">Reference proteome</keyword>
<name>A0A6J1PQ21_9HYME</name>
<organism evidence="1 2">
    <name type="scientific">Temnothorax curvispinosus</name>
    <dbReference type="NCBI Taxonomy" id="300111"/>
    <lineage>
        <taxon>Eukaryota</taxon>
        <taxon>Metazoa</taxon>
        <taxon>Ecdysozoa</taxon>
        <taxon>Arthropoda</taxon>
        <taxon>Hexapoda</taxon>
        <taxon>Insecta</taxon>
        <taxon>Pterygota</taxon>
        <taxon>Neoptera</taxon>
        <taxon>Endopterygota</taxon>
        <taxon>Hymenoptera</taxon>
        <taxon>Apocrita</taxon>
        <taxon>Aculeata</taxon>
        <taxon>Formicoidea</taxon>
        <taxon>Formicidae</taxon>
        <taxon>Myrmicinae</taxon>
        <taxon>Temnothorax</taxon>
    </lineage>
</organism>
<dbReference type="AlphaFoldDB" id="A0A6J1PQ21"/>
<dbReference type="OrthoDB" id="7695556at2759"/>
<evidence type="ECO:0000313" key="1">
    <source>
        <dbReference type="Proteomes" id="UP000504618"/>
    </source>
</evidence>
<protein>
    <submittedName>
        <fullName evidence="2">Uncharacterized protein LOC112454339</fullName>
    </submittedName>
</protein>
<dbReference type="GeneID" id="112454339"/>
<gene>
    <name evidence="2" type="primary">LOC112454339</name>
</gene>
<proteinExistence type="predicted"/>
<sequence>MYKRLQRPTVREILKDNEQGRLIVRSYAQTKILSKHSRNVLLELLISHLINTVKGPVNKHDFLHFARGIIDVFPSEDINLYYVAPVSKKDSRNRKSISVRGKLVEKYRNKLRQNKRILADISDVTTSTDLESEASNDVVSEVLETSVKWLETNQEPWEVVENH</sequence>
<accession>A0A6J1PQ21</accession>
<reference evidence="2" key="1">
    <citation type="submission" date="2025-08" db="UniProtKB">
        <authorList>
            <consortium name="RefSeq"/>
        </authorList>
    </citation>
    <scope>IDENTIFICATION</scope>
    <source>
        <tissue evidence="2">Whole body</tissue>
    </source>
</reference>
<dbReference type="Proteomes" id="UP000504618">
    <property type="component" value="Unplaced"/>
</dbReference>